<evidence type="ECO:0000313" key="2">
    <source>
        <dbReference type="Proteomes" id="UP000317171"/>
    </source>
</evidence>
<name>A0A517RD09_9PLAN</name>
<evidence type="ECO:0000313" key="1">
    <source>
        <dbReference type="EMBL" id="QDT41771.1"/>
    </source>
</evidence>
<keyword evidence="2" id="KW-1185">Reference proteome</keyword>
<proteinExistence type="predicted"/>
<accession>A0A517RD09</accession>
<organism evidence="1 2">
    <name type="scientific">Gimesia alba</name>
    <dbReference type="NCBI Taxonomy" id="2527973"/>
    <lineage>
        <taxon>Bacteria</taxon>
        <taxon>Pseudomonadati</taxon>
        <taxon>Planctomycetota</taxon>
        <taxon>Planctomycetia</taxon>
        <taxon>Planctomycetales</taxon>
        <taxon>Planctomycetaceae</taxon>
        <taxon>Gimesia</taxon>
    </lineage>
</organism>
<protein>
    <submittedName>
        <fullName evidence="1">Uncharacterized protein</fullName>
    </submittedName>
</protein>
<sequence length="60" mass="6669">MSGNHSPAHHPFFDLKNSQTSLLKTPTISLRTLQTRGIVVHGLHRVDKSESNGLSVYRDS</sequence>
<dbReference type="AlphaFoldDB" id="A0A517RD09"/>
<dbReference type="EMBL" id="CP036269">
    <property type="protein sequence ID" value="QDT41771.1"/>
    <property type="molecule type" value="Genomic_DNA"/>
</dbReference>
<dbReference type="KEGG" id="gaz:Pan241w_18340"/>
<gene>
    <name evidence="1" type="ORF">Pan241w_18340</name>
</gene>
<dbReference type="Proteomes" id="UP000317171">
    <property type="component" value="Chromosome"/>
</dbReference>
<reference evidence="1 2" key="1">
    <citation type="submission" date="2019-02" db="EMBL/GenBank/DDBJ databases">
        <title>Deep-cultivation of Planctomycetes and their phenomic and genomic characterization uncovers novel biology.</title>
        <authorList>
            <person name="Wiegand S."/>
            <person name="Jogler M."/>
            <person name="Boedeker C."/>
            <person name="Pinto D."/>
            <person name="Vollmers J."/>
            <person name="Rivas-Marin E."/>
            <person name="Kohn T."/>
            <person name="Peeters S.H."/>
            <person name="Heuer A."/>
            <person name="Rast P."/>
            <person name="Oberbeckmann S."/>
            <person name="Bunk B."/>
            <person name="Jeske O."/>
            <person name="Meyerdierks A."/>
            <person name="Storesund J.E."/>
            <person name="Kallscheuer N."/>
            <person name="Luecker S."/>
            <person name="Lage O.M."/>
            <person name="Pohl T."/>
            <person name="Merkel B.J."/>
            <person name="Hornburger P."/>
            <person name="Mueller R.-W."/>
            <person name="Bruemmer F."/>
            <person name="Labrenz M."/>
            <person name="Spormann A.M."/>
            <person name="Op den Camp H."/>
            <person name="Overmann J."/>
            <person name="Amann R."/>
            <person name="Jetten M.S.M."/>
            <person name="Mascher T."/>
            <person name="Medema M.H."/>
            <person name="Devos D.P."/>
            <person name="Kaster A.-K."/>
            <person name="Ovreas L."/>
            <person name="Rohde M."/>
            <person name="Galperin M.Y."/>
            <person name="Jogler C."/>
        </authorList>
    </citation>
    <scope>NUCLEOTIDE SEQUENCE [LARGE SCALE GENOMIC DNA]</scope>
    <source>
        <strain evidence="1 2">Pan241w</strain>
    </source>
</reference>